<dbReference type="EMBL" id="KV878584">
    <property type="protein sequence ID" value="OJJ61316.1"/>
    <property type="molecule type" value="Genomic_DNA"/>
</dbReference>
<organism evidence="8 9">
    <name type="scientific">Aspergillus sydowii CBS 593.65</name>
    <dbReference type="NCBI Taxonomy" id="1036612"/>
    <lineage>
        <taxon>Eukaryota</taxon>
        <taxon>Fungi</taxon>
        <taxon>Dikarya</taxon>
        <taxon>Ascomycota</taxon>
        <taxon>Pezizomycotina</taxon>
        <taxon>Eurotiomycetes</taxon>
        <taxon>Eurotiomycetidae</taxon>
        <taxon>Eurotiales</taxon>
        <taxon>Aspergillaceae</taxon>
        <taxon>Aspergillus</taxon>
        <taxon>Aspergillus subgen. Nidulantes</taxon>
    </lineage>
</organism>
<keyword evidence="9" id="KW-1185">Reference proteome</keyword>
<comment type="subunit">
    <text evidence="3">Directly interacts with VCP. Interacts with UBQLN1. Forms a complex with VCP and UBQLN1.</text>
</comment>
<dbReference type="Pfam" id="PF00789">
    <property type="entry name" value="UBX"/>
    <property type="match status" value="1"/>
</dbReference>
<dbReference type="SUPFAM" id="SSF54236">
    <property type="entry name" value="Ubiquitin-like"/>
    <property type="match status" value="1"/>
</dbReference>
<dbReference type="GO" id="GO:0006986">
    <property type="term" value="P:response to unfolded protein"/>
    <property type="evidence" value="ECO:0007669"/>
    <property type="project" value="UniProtKB-KW"/>
</dbReference>
<feature type="domain" description="UBX" evidence="7">
    <location>
        <begin position="249"/>
        <end position="324"/>
    </location>
</feature>
<dbReference type="Pfam" id="PF23187">
    <property type="entry name" value="UBX7_N"/>
    <property type="match status" value="1"/>
</dbReference>
<keyword evidence="2" id="KW-0834">Unfolded protein response</keyword>
<dbReference type="SUPFAM" id="SSF52833">
    <property type="entry name" value="Thioredoxin-like"/>
    <property type="match status" value="1"/>
</dbReference>
<name>A0A1L9TPF8_9EURO</name>
<dbReference type="RefSeq" id="XP_040705122.1">
    <property type="nucleotide sequence ID" value="XM_040851916.1"/>
</dbReference>
<feature type="region of interest" description="Disordered" evidence="6">
    <location>
        <begin position="374"/>
        <end position="413"/>
    </location>
</feature>
<dbReference type="InterPro" id="IPR036249">
    <property type="entry name" value="Thioredoxin-like_sf"/>
</dbReference>
<evidence type="ECO:0000256" key="6">
    <source>
        <dbReference type="SAM" id="MobiDB-lite"/>
    </source>
</evidence>
<dbReference type="Proteomes" id="UP000184356">
    <property type="component" value="Unassembled WGS sequence"/>
</dbReference>
<evidence type="ECO:0000313" key="8">
    <source>
        <dbReference type="EMBL" id="OJJ61316.1"/>
    </source>
</evidence>
<feature type="compositionally biased region" description="Basic and acidic residues" evidence="6">
    <location>
        <begin position="164"/>
        <end position="179"/>
    </location>
</feature>
<dbReference type="PANTHER" id="PTHR46424">
    <property type="entry name" value="UBX DOMAIN-CONTAINING PROTEIN 4"/>
    <property type="match status" value="1"/>
</dbReference>
<evidence type="ECO:0000256" key="2">
    <source>
        <dbReference type="ARBA" id="ARBA00023230"/>
    </source>
</evidence>
<comment type="subcellular location">
    <subcellularLocation>
        <location evidence="1">Endoplasmic reticulum membrane</location>
        <topology evidence="1">Peripheral membrane protein</topology>
    </subcellularLocation>
</comment>
<evidence type="ECO:0000313" key="9">
    <source>
        <dbReference type="Proteomes" id="UP000184356"/>
    </source>
</evidence>
<dbReference type="PROSITE" id="PS50033">
    <property type="entry name" value="UBX"/>
    <property type="match status" value="1"/>
</dbReference>
<proteinExistence type="predicted"/>
<dbReference type="OrthoDB" id="2445133at2759"/>
<feature type="region of interest" description="Disordered" evidence="6">
    <location>
        <begin position="113"/>
        <end position="247"/>
    </location>
</feature>
<feature type="compositionally biased region" description="Basic and acidic residues" evidence="6">
    <location>
        <begin position="192"/>
        <end position="216"/>
    </location>
</feature>
<dbReference type="Gene3D" id="3.10.20.90">
    <property type="entry name" value="Phosphatidylinositol 3-kinase Catalytic Subunit, Chain A, domain 1"/>
    <property type="match status" value="1"/>
</dbReference>
<dbReference type="InterPro" id="IPR029071">
    <property type="entry name" value="Ubiquitin-like_domsf"/>
</dbReference>
<dbReference type="GeneID" id="63767989"/>
<sequence length="439" mass="48138">MFFAGSLQEGIALAVKDSKTVICFVPDNGETSSTWQDEYFTGDEQFTRLLKARSVLLRIAKDSPEAGFLASVCPITQYPTVVVIRNGMLREYIMPNVSKNEFRARLTAAIDDDTSESQAAAPSIAQRPPELPQETNSPAPAPDPVVITPARSASASDAPSKPEQASRDTPENKSSEKGKKPVYVGGSQSQPRKQEEHKDRQSPMDSREKSQEKDTKGNSPIRAAKKEKLAHEPPARRPTQPTGPPTQYRLQVRLFDGSSVRSTFSPTQTIHKDVRPWLDGQLEEKKPYNLKHILTPLPNKTLTITEEDQTLRELITGSTATFVMVPIKTYIDAYSESGSLPVRALSSAYGLVTSVISGTVGYVGSFVGYAQNTVGPSQPEPARPSELQPPTDSARRPRPWGPNIRTLRDQGSEQDSQFYNGNQVSCSTISPNFYSVLTG</sequence>
<feature type="compositionally biased region" description="Low complexity" evidence="6">
    <location>
        <begin position="149"/>
        <end position="162"/>
    </location>
</feature>
<evidence type="ECO:0000256" key="4">
    <source>
        <dbReference type="ARBA" id="ARBA00041575"/>
    </source>
</evidence>
<dbReference type="PANTHER" id="PTHR46424:SF1">
    <property type="entry name" value="UBX DOMAIN-CONTAINING PROTEIN 4"/>
    <property type="match status" value="1"/>
</dbReference>
<dbReference type="STRING" id="1036612.A0A1L9TPF8"/>
<dbReference type="VEuPathDB" id="FungiDB:ASPSYDRAFT_87864"/>
<dbReference type="CDD" id="cd01767">
    <property type="entry name" value="UBX"/>
    <property type="match status" value="1"/>
</dbReference>
<comment type="function">
    <text evidence="5">Involved in endoplasmic reticulum-associated protein degradation (ERAD). Acts as a platform to recruit both UBQLN1 and VCP to the ER during ERAD.</text>
</comment>
<feature type="compositionally biased region" description="Basic and acidic residues" evidence="6">
    <location>
        <begin position="224"/>
        <end position="235"/>
    </location>
</feature>
<dbReference type="AlphaFoldDB" id="A0A1L9TPF8"/>
<protein>
    <recommendedName>
        <fullName evidence="4">UBX domain-containing protein 2</fullName>
    </recommendedName>
</protein>
<accession>A0A1L9TPF8</accession>
<evidence type="ECO:0000259" key="7">
    <source>
        <dbReference type="PROSITE" id="PS50033"/>
    </source>
</evidence>
<gene>
    <name evidence="8" type="ORF">ASPSYDRAFT_87864</name>
</gene>
<evidence type="ECO:0000256" key="5">
    <source>
        <dbReference type="ARBA" id="ARBA00046062"/>
    </source>
</evidence>
<reference evidence="9" key="1">
    <citation type="journal article" date="2017" name="Genome Biol.">
        <title>Comparative genomics reveals high biological diversity and specific adaptations in the industrially and medically important fungal genus Aspergillus.</title>
        <authorList>
            <person name="de Vries R.P."/>
            <person name="Riley R."/>
            <person name="Wiebenga A."/>
            <person name="Aguilar-Osorio G."/>
            <person name="Amillis S."/>
            <person name="Uchima C.A."/>
            <person name="Anderluh G."/>
            <person name="Asadollahi M."/>
            <person name="Askin M."/>
            <person name="Barry K."/>
            <person name="Battaglia E."/>
            <person name="Bayram O."/>
            <person name="Benocci T."/>
            <person name="Braus-Stromeyer S.A."/>
            <person name="Caldana C."/>
            <person name="Canovas D."/>
            <person name="Cerqueira G.C."/>
            <person name="Chen F."/>
            <person name="Chen W."/>
            <person name="Choi C."/>
            <person name="Clum A."/>
            <person name="Dos Santos R.A."/>
            <person name="Damasio A.R."/>
            <person name="Diallinas G."/>
            <person name="Emri T."/>
            <person name="Fekete E."/>
            <person name="Flipphi M."/>
            <person name="Freyberg S."/>
            <person name="Gallo A."/>
            <person name="Gournas C."/>
            <person name="Habgood R."/>
            <person name="Hainaut M."/>
            <person name="Harispe M.L."/>
            <person name="Henrissat B."/>
            <person name="Hilden K.S."/>
            <person name="Hope R."/>
            <person name="Hossain A."/>
            <person name="Karabika E."/>
            <person name="Karaffa L."/>
            <person name="Karanyi Z."/>
            <person name="Krasevec N."/>
            <person name="Kuo A."/>
            <person name="Kusch H."/>
            <person name="LaButti K."/>
            <person name="Lagendijk E.L."/>
            <person name="Lapidus A."/>
            <person name="Levasseur A."/>
            <person name="Lindquist E."/>
            <person name="Lipzen A."/>
            <person name="Logrieco A.F."/>
            <person name="MacCabe A."/>
            <person name="Maekelae M.R."/>
            <person name="Malavazi I."/>
            <person name="Melin P."/>
            <person name="Meyer V."/>
            <person name="Mielnichuk N."/>
            <person name="Miskei M."/>
            <person name="Molnar A.P."/>
            <person name="Mule G."/>
            <person name="Ngan C.Y."/>
            <person name="Orejas M."/>
            <person name="Orosz E."/>
            <person name="Ouedraogo J.P."/>
            <person name="Overkamp K.M."/>
            <person name="Park H.-S."/>
            <person name="Perrone G."/>
            <person name="Piumi F."/>
            <person name="Punt P.J."/>
            <person name="Ram A.F."/>
            <person name="Ramon A."/>
            <person name="Rauscher S."/>
            <person name="Record E."/>
            <person name="Riano-Pachon D.M."/>
            <person name="Robert V."/>
            <person name="Roehrig J."/>
            <person name="Ruller R."/>
            <person name="Salamov A."/>
            <person name="Salih N.S."/>
            <person name="Samson R.A."/>
            <person name="Sandor E."/>
            <person name="Sanguinetti M."/>
            <person name="Schuetze T."/>
            <person name="Sepcic K."/>
            <person name="Shelest E."/>
            <person name="Sherlock G."/>
            <person name="Sophianopoulou V."/>
            <person name="Squina F.M."/>
            <person name="Sun H."/>
            <person name="Susca A."/>
            <person name="Todd R.B."/>
            <person name="Tsang A."/>
            <person name="Unkles S.E."/>
            <person name="van de Wiele N."/>
            <person name="van Rossen-Uffink D."/>
            <person name="Oliveira J.V."/>
            <person name="Vesth T.C."/>
            <person name="Visser J."/>
            <person name="Yu J.-H."/>
            <person name="Zhou M."/>
            <person name="Andersen M.R."/>
            <person name="Archer D.B."/>
            <person name="Baker S.E."/>
            <person name="Benoit I."/>
            <person name="Brakhage A.A."/>
            <person name="Braus G.H."/>
            <person name="Fischer R."/>
            <person name="Frisvad J.C."/>
            <person name="Goldman G.H."/>
            <person name="Houbraken J."/>
            <person name="Oakley B."/>
            <person name="Pocsi I."/>
            <person name="Scazzocchio C."/>
            <person name="Seiboth B."/>
            <person name="vanKuyk P.A."/>
            <person name="Wortman J."/>
            <person name="Dyer P.S."/>
            <person name="Grigoriev I.V."/>
        </authorList>
    </citation>
    <scope>NUCLEOTIDE SEQUENCE [LARGE SCALE GENOMIC DNA]</scope>
    <source>
        <strain evidence="9">CBS 593.65</strain>
    </source>
</reference>
<dbReference type="Gene3D" id="3.40.30.10">
    <property type="entry name" value="Glutaredoxin"/>
    <property type="match status" value="1"/>
</dbReference>
<dbReference type="GO" id="GO:0005789">
    <property type="term" value="C:endoplasmic reticulum membrane"/>
    <property type="evidence" value="ECO:0007669"/>
    <property type="project" value="UniProtKB-SubCell"/>
</dbReference>
<evidence type="ECO:0000256" key="3">
    <source>
        <dbReference type="ARBA" id="ARBA00038812"/>
    </source>
</evidence>
<dbReference type="InterPro" id="IPR001012">
    <property type="entry name" value="UBX_dom"/>
</dbReference>
<dbReference type="GO" id="GO:0036503">
    <property type="term" value="P:ERAD pathway"/>
    <property type="evidence" value="ECO:0007669"/>
    <property type="project" value="TreeGrafter"/>
</dbReference>
<evidence type="ECO:0000256" key="1">
    <source>
        <dbReference type="ARBA" id="ARBA00004406"/>
    </source>
</evidence>